<proteinExistence type="predicted"/>
<evidence type="ECO:0000313" key="2">
    <source>
        <dbReference type="Proteomes" id="UP000298663"/>
    </source>
</evidence>
<gene>
    <name evidence="1" type="ORF">L596_020253</name>
</gene>
<sequence length="70" mass="7921">MCRDPCESLRFITNPVLRLSITTPRLKEVKENNTDPGWREDDSCLTTSPVQTSRLLIVQASYPKSLKTGL</sequence>
<dbReference type="Proteomes" id="UP000298663">
    <property type="component" value="Unassembled WGS sequence"/>
</dbReference>
<name>A0A4U5MTS6_STECR</name>
<keyword evidence="2" id="KW-1185">Reference proteome</keyword>
<comment type="caution">
    <text evidence="1">The sequence shown here is derived from an EMBL/GenBank/DDBJ whole genome shotgun (WGS) entry which is preliminary data.</text>
</comment>
<organism evidence="1 2">
    <name type="scientific">Steinernema carpocapsae</name>
    <name type="common">Entomopathogenic nematode</name>
    <dbReference type="NCBI Taxonomy" id="34508"/>
    <lineage>
        <taxon>Eukaryota</taxon>
        <taxon>Metazoa</taxon>
        <taxon>Ecdysozoa</taxon>
        <taxon>Nematoda</taxon>
        <taxon>Chromadorea</taxon>
        <taxon>Rhabditida</taxon>
        <taxon>Tylenchina</taxon>
        <taxon>Panagrolaimomorpha</taxon>
        <taxon>Strongyloidoidea</taxon>
        <taxon>Steinernematidae</taxon>
        <taxon>Steinernema</taxon>
    </lineage>
</organism>
<evidence type="ECO:0000313" key="1">
    <source>
        <dbReference type="EMBL" id="TKR72863.1"/>
    </source>
</evidence>
<dbReference type="AlphaFoldDB" id="A0A4U5MTS6"/>
<reference evidence="1 2" key="1">
    <citation type="journal article" date="2015" name="Genome Biol.">
        <title>Comparative genomics of Steinernema reveals deeply conserved gene regulatory networks.</title>
        <authorList>
            <person name="Dillman A.R."/>
            <person name="Macchietto M."/>
            <person name="Porter C.F."/>
            <person name="Rogers A."/>
            <person name="Williams B."/>
            <person name="Antoshechkin I."/>
            <person name="Lee M.M."/>
            <person name="Goodwin Z."/>
            <person name="Lu X."/>
            <person name="Lewis E.E."/>
            <person name="Goodrich-Blair H."/>
            <person name="Stock S.P."/>
            <person name="Adams B.J."/>
            <person name="Sternberg P.W."/>
            <person name="Mortazavi A."/>
        </authorList>
    </citation>
    <scope>NUCLEOTIDE SEQUENCE [LARGE SCALE GENOMIC DNA]</scope>
    <source>
        <strain evidence="1 2">ALL</strain>
    </source>
</reference>
<dbReference type="EMBL" id="AZBU02000006">
    <property type="protein sequence ID" value="TKR72863.1"/>
    <property type="molecule type" value="Genomic_DNA"/>
</dbReference>
<reference evidence="1 2" key="2">
    <citation type="journal article" date="2019" name="G3 (Bethesda)">
        <title>Hybrid Assembly of the Genome of the Entomopathogenic Nematode Steinernema carpocapsae Identifies the X-Chromosome.</title>
        <authorList>
            <person name="Serra L."/>
            <person name="Macchietto M."/>
            <person name="Macias-Munoz A."/>
            <person name="McGill C.J."/>
            <person name="Rodriguez I.M."/>
            <person name="Rodriguez B."/>
            <person name="Murad R."/>
            <person name="Mortazavi A."/>
        </authorList>
    </citation>
    <scope>NUCLEOTIDE SEQUENCE [LARGE SCALE GENOMIC DNA]</scope>
    <source>
        <strain evidence="1 2">ALL</strain>
    </source>
</reference>
<accession>A0A4U5MTS6</accession>
<protein>
    <submittedName>
        <fullName evidence="1">Uncharacterized protein</fullName>
    </submittedName>
</protein>